<dbReference type="EMBL" id="VMNW02000059">
    <property type="protein sequence ID" value="KAA9155163.1"/>
    <property type="molecule type" value="Genomic_DNA"/>
</dbReference>
<keyword evidence="2" id="KW-0812">Transmembrane</keyword>
<reference evidence="3" key="1">
    <citation type="submission" date="2019-09" db="EMBL/GenBank/DDBJ databases">
        <authorList>
            <person name="Teo W.F.A."/>
            <person name="Duangmal K."/>
        </authorList>
    </citation>
    <scope>NUCLEOTIDE SEQUENCE [LARGE SCALE GENOMIC DNA]</scope>
    <source>
        <strain evidence="3">K81G1</strain>
    </source>
</reference>
<accession>A0A5N0UT03</accession>
<feature type="transmembrane region" description="Helical" evidence="2">
    <location>
        <begin position="92"/>
        <end position="112"/>
    </location>
</feature>
<evidence type="ECO:0000313" key="4">
    <source>
        <dbReference type="Proteomes" id="UP000319769"/>
    </source>
</evidence>
<name>A0A5N0UT03_9PSEU</name>
<keyword evidence="2" id="KW-1133">Transmembrane helix</keyword>
<keyword evidence="2" id="KW-0472">Membrane</keyword>
<feature type="transmembrane region" description="Helical" evidence="2">
    <location>
        <begin position="242"/>
        <end position="265"/>
    </location>
</feature>
<feature type="region of interest" description="Disordered" evidence="1">
    <location>
        <begin position="295"/>
        <end position="314"/>
    </location>
</feature>
<feature type="transmembrane region" description="Helical" evidence="2">
    <location>
        <begin position="185"/>
        <end position="203"/>
    </location>
</feature>
<keyword evidence="4" id="KW-1185">Reference proteome</keyword>
<feature type="transmembrane region" description="Helical" evidence="2">
    <location>
        <begin position="124"/>
        <end position="145"/>
    </location>
</feature>
<feature type="transmembrane region" description="Helical" evidence="2">
    <location>
        <begin position="215"/>
        <end position="236"/>
    </location>
</feature>
<sequence length="314" mass="31548">MTAVAVLCAALAAVCAAVGAKLQHNGVRAQAHGLRLGALARNRDWQLGLVVLTTCSVLQIVALMLAPVIVVAPLVVLALPVVALLGGEVSRAAAFGIGAISLSVGAFVAFSADAAQDADIPPAAVPESVQLIAVVMVLLGVAAFLSRGVTRCVALSTAAGVGYGLVSVLMRDVAYSLRTLGFAELPWLSLLGAVVAFAVAAWLVQLGHASGPPDVVVGCQTVANPISATALGMTVLGEARALAPGTLAAFAVCGVVAIAGIAVLSRRGPSSQGEKAHLHQWFIALSRISMSGAFTGNRDGGSGRPRKLSSTNAK</sequence>
<dbReference type="RefSeq" id="WP_144754775.1">
    <property type="nucleotide sequence ID" value="NZ_VMNW02000059.1"/>
</dbReference>
<organism evidence="3 4">
    <name type="scientific">Amycolatopsis acidicola</name>
    <dbReference type="NCBI Taxonomy" id="2596893"/>
    <lineage>
        <taxon>Bacteria</taxon>
        <taxon>Bacillati</taxon>
        <taxon>Actinomycetota</taxon>
        <taxon>Actinomycetes</taxon>
        <taxon>Pseudonocardiales</taxon>
        <taxon>Pseudonocardiaceae</taxon>
        <taxon>Amycolatopsis</taxon>
    </lineage>
</organism>
<evidence type="ECO:0000256" key="1">
    <source>
        <dbReference type="SAM" id="MobiDB-lite"/>
    </source>
</evidence>
<feature type="transmembrane region" description="Helical" evidence="2">
    <location>
        <begin position="57"/>
        <end position="85"/>
    </location>
</feature>
<proteinExistence type="predicted"/>
<evidence type="ECO:0000256" key="2">
    <source>
        <dbReference type="SAM" id="Phobius"/>
    </source>
</evidence>
<evidence type="ECO:0000313" key="3">
    <source>
        <dbReference type="EMBL" id="KAA9155163.1"/>
    </source>
</evidence>
<dbReference type="PANTHER" id="PTHR40761:SF1">
    <property type="entry name" value="CONSERVED INTEGRAL MEMBRANE ALANINE VALINE AND LEUCINE RICH PROTEIN-RELATED"/>
    <property type="match status" value="1"/>
</dbReference>
<comment type="caution">
    <text evidence="3">The sequence shown here is derived from an EMBL/GenBank/DDBJ whole genome shotgun (WGS) entry which is preliminary data.</text>
</comment>
<gene>
    <name evidence="3" type="ORF">FPZ12_030445</name>
</gene>
<dbReference type="PANTHER" id="PTHR40761">
    <property type="entry name" value="CONSERVED INTEGRAL MEMBRANE ALANINE VALINE AND LEUCINE RICH PROTEIN-RELATED"/>
    <property type="match status" value="1"/>
</dbReference>
<dbReference type="OrthoDB" id="5187629at2"/>
<dbReference type="Proteomes" id="UP000319769">
    <property type="component" value="Unassembled WGS sequence"/>
</dbReference>
<feature type="transmembrane region" description="Helical" evidence="2">
    <location>
        <begin position="152"/>
        <end position="170"/>
    </location>
</feature>
<protein>
    <submittedName>
        <fullName evidence="3">Uncharacterized protein</fullName>
    </submittedName>
</protein>
<dbReference type="AlphaFoldDB" id="A0A5N0UT03"/>